<sequence>MYVLQAFVITDQDHYSHDIYLHLCQLDLSKF</sequence>
<dbReference type="EMBL" id="GBRH01162585">
    <property type="protein sequence ID" value="JAE35311.1"/>
    <property type="molecule type" value="Transcribed_RNA"/>
</dbReference>
<name>A0A0A9HKB8_ARUDO</name>
<dbReference type="AlphaFoldDB" id="A0A0A9HKB8"/>
<protein>
    <submittedName>
        <fullName evidence="1">Uncharacterized protein</fullName>
    </submittedName>
</protein>
<organism evidence="1">
    <name type="scientific">Arundo donax</name>
    <name type="common">Giant reed</name>
    <name type="synonym">Donax arundinaceus</name>
    <dbReference type="NCBI Taxonomy" id="35708"/>
    <lineage>
        <taxon>Eukaryota</taxon>
        <taxon>Viridiplantae</taxon>
        <taxon>Streptophyta</taxon>
        <taxon>Embryophyta</taxon>
        <taxon>Tracheophyta</taxon>
        <taxon>Spermatophyta</taxon>
        <taxon>Magnoliopsida</taxon>
        <taxon>Liliopsida</taxon>
        <taxon>Poales</taxon>
        <taxon>Poaceae</taxon>
        <taxon>PACMAD clade</taxon>
        <taxon>Arundinoideae</taxon>
        <taxon>Arundineae</taxon>
        <taxon>Arundo</taxon>
    </lineage>
</organism>
<proteinExistence type="predicted"/>
<accession>A0A0A9HKB8</accession>
<evidence type="ECO:0000313" key="1">
    <source>
        <dbReference type="EMBL" id="JAE35311.1"/>
    </source>
</evidence>
<reference evidence="1" key="2">
    <citation type="journal article" date="2015" name="Data Brief">
        <title>Shoot transcriptome of the giant reed, Arundo donax.</title>
        <authorList>
            <person name="Barrero R.A."/>
            <person name="Guerrero F.D."/>
            <person name="Moolhuijzen P."/>
            <person name="Goolsby J.A."/>
            <person name="Tidwell J."/>
            <person name="Bellgard S.E."/>
            <person name="Bellgard M.I."/>
        </authorList>
    </citation>
    <scope>NUCLEOTIDE SEQUENCE</scope>
    <source>
        <tissue evidence="1">Shoot tissue taken approximately 20 cm above the soil surface</tissue>
    </source>
</reference>
<reference evidence="1" key="1">
    <citation type="submission" date="2014-09" db="EMBL/GenBank/DDBJ databases">
        <authorList>
            <person name="Magalhaes I.L.F."/>
            <person name="Oliveira U."/>
            <person name="Santos F.R."/>
            <person name="Vidigal T.H.D.A."/>
            <person name="Brescovit A.D."/>
            <person name="Santos A.J."/>
        </authorList>
    </citation>
    <scope>NUCLEOTIDE SEQUENCE</scope>
    <source>
        <tissue evidence="1">Shoot tissue taken approximately 20 cm above the soil surface</tissue>
    </source>
</reference>